<reference evidence="3" key="1">
    <citation type="journal article" date="2014" name="Int. J. Syst. Evol. Microbiol.">
        <title>Complete genome sequence of Corynebacterium casei LMG S-19264T (=DSM 44701T), isolated from a smear-ripened cheese.</title>
        <authorList>
            <consortium name="US DOE Joint Genome Institute (JGI-PGF)"/>
            <person name="Walter F."/>
            <person name="Albersmeier A."/>
            <person name="Kalinowski J."/>
            <person name="Ruckert C."/>
        </authorList>
    </citation>
    <scope>NUCLEOTIDE SEQUENCE</scope>
    <source>
        <strain evidence="3">VKM Ac-1321</strain>
    </source>
</reference>
<proteinExistence type="predicted"/>
<evidence type="ECO:0000256" key="2">
    <source>
        <dbReference type="SAM" id="Phobius"/>
    </source>
</evidence>
<name>A0A9W6NMJ2_9ACTN</name>
<evidence type="ECO:0000313" key="3">
    <source>
        <dbReference type="EMBL" id="GLL02218.1"/>
    </source>
</evidence>
<sequence>MPVLRRIGLAVRTWHRPLLVHAALMFALAAFAAVAVFADDRRLLGEPVWAKPMKFGVAMGVYSLTLAWLLPRLTKGRRTGWWFGTLFAVAGVLDVGAVAWAAAHGTFSHFNRNTDDVARTVQTIFSFGIMPLLVATLVIAILLLVQRTGDPALTRALRAGIGLAFASMVVALWLSTASGKQPRTEVDANGTVVSLGGAHGIGDPDGHGMALTNWSTTGGDLRVPHFVGLHAIQVLLAVTAALSLLAKRGDRAWLRGERARARLVGVAAAGYAGVFVVLSWQAWRGQSVLHPDTATLAAFAAVAVLTVLGAAIVVGRPPSARSEPAAHPTGRPGLARTGPGR</sequence>
<feature type="transmembrane region" description="Helical" evidence="2">
    <location>
        <begin position="263"/>
        <end position="283"/>
    </location>
</feature>
<keyword evidence="4" id="KW-1185">Reference proteome</keyword>
<dbReference type="EMBL" id="BSFP01000022">
    <property type="protein sequence ID" value="GLL02218.1"/>
    <property type="molecule type" value="Genomic_DNA"/>
</dbReference>
<feature type="transmembrane region" description="Helical" evidence="2">
    <location>
        <begin position="295"/>
        <end position="314"/>
    </location>
</feature>
<evidence type="ECO:0000256" key="1">
    <source>
        <dbReference type="SAM" id="MobiDB-lite"/>
    </source>
</evidence>
<dbReference type="AlphaFoldDB" id="A0A9W6NMJ2"/>
<feature type="transmembrane region" description="Helical" evidence="2">
    <location>
        <begin position="156"/>
        <end position="174"/>
    </location>
</feature>
<feature type="transmembrane region" description="Helical" evidence="2">
    <location>
        <begin position="48"/>
        <end position="69"/>
    </location>
</feature>
<accession>A0A9W6NMJ2</accession>
<organism evidence="3 4">
    <name type="scientific">Dactylosporangium matsuzakiense</name>
    <dbReference type="NCBI Taxonomy" id="53360"/>
    <lineage>
        <taxon>Bacteria</taxon>
        <taxon>Bacillati</taxon>
        <taxon>Actinomycetota</taxon>
        <taxon>Actinomycetes</taxon>
        <taxon>Micromonosporales</taxon>
        <taxon>Micromonosporaceae</taxon>
        <taxon>Dactylosporangium</taxon>
    </lineage>
</organism>
<evidence type="ECO:0000313" key="4">
    <source>
        <dbReference type="Proteomes" id="UP001143480"/>
    </source>
</evidence>
<keyword evidence="2" id="KW-0472">Membrane</keyword>
<dbReference type="Proteomes" id="UP001143480">
    <property type="component" value="Unassembled WGS sequence"/>
</dbReference>
<protein>
    <submittedName>
        <fullName evidence="3">Uncharacterized protein</fullName>
    </submittedName>
</protein>
<comment type="caution">
    <text evidence="3">The sequence shown here is derived from an EMBL/GenBank/DDBJ whole genome shotgun (WGS) entry which is preliminary data.</text>
</comment>
<feature type="region of interest" description="Disordered" evidence="1">
    <location>
        <begin position="319"/>
        <end position="341"/>
    </location>
</feature>
<feature type="transmembrane region" description="Helical" evidence="2">
    <location>
        <begin position="81"/>
        <end position="103"/>
    </location>
</feature>
<keyword evidence="2" id="KW-1133">Transmembrane helix</keyword>
<feature type="transmembrane region" description="Helical" evidence="2">
    <location>
        <begin position="123"/>
        <end position="144"/>
    </location>
</feature>
<reference evidence="3" key="2">
    <citation type="submission" date="2023-01" db="EMBL/GenBank/DDBJ databases">
        <authorList>
            <person name="Sun Q."/>
            <person name="Evtushenko L."/>
        </authorList>
    </citation>
    <scope>NUCLEOTIDE SEQUENCE</scope>
    <source>
        <strain evidence="3">VKM Ac-1321</strain>
    </source>
</reference>
<feature type="transmembrane region" description="Helical" evidence="2">
    <location>
        <begin position="223"/>
        <end position="242"/>
    </location>
</feature>
<gene>
    <name evidence="3" type="ORF">GCM10017581_039600</name>
</gene>
<keyword evidence="2" id="KW-0812">Transmembrane</keyword>